<accession>A0A377Q8D2</accession>
<dbReference type="GO" id="GO:0020037">
    <property type="term" value="F:heme binding"/>
    <property type="evidence" value="ECO:0007669"/>
    <property type="project" value="InterPro"/>
</dbReference>
<dbReference type="PANTHER" id="PTHR45138">
    <property type="entry name" value="REGULATORY COMPONENTS OF SENSORY TRANSDUCTION SYSTEM"/>
    <property type="match status" value="1"/>
</dbReference>
<gene>
    <name evidence="6" type="primary">dosC_1</name>
    <name evidence="7" type="ORF">EV682_102536</name>
    <name evidence="6" type="ORF">NCTC11159_02061</name>
</gene>
<dbReference type="RefSeq" id="WP_115228266.1">
    <property type="nucleotide sequence ID" value="NZ_CAWOLO010000002.1"/>
</dbReference>
<evidence type="ECO:0000256" key="2">
    <source>
        <dbReference type="ARBA" id="ARBA00015125"/>
    </source>
</evidence>
<dbReference type="EMBL" id="UGHR01000001">
    <property type="protein sequence ID" value="STQ90990.1"/>
    <property type="molecule type" value="Genomic_DNA"/>
</dbReference>
<dbReference type="SUPFAM" id="SSF55073">
    <property type="entry name" value="Nucleotide cyclase"/>
    <property type="match status" value="1"/>
</dbReference>
<proteinExistence type="predicted"/>
<dbReference type="InterPro" id="IPR029787">
    <property type="entry name" value="Nucleotide_cyclase"/>
</dbReference>
<keyword evidence="9" id="KW-1185">Reference proteome</keyword>
<dbReference type="PROSITE" id="PS50887">
    <property type="entry name" value="GGDEF"/>
    <property type="match status" value="1"/>
</dbReference>
<organism evidence="6 8">
    <name type="scientific">Iodobacter fluviatilis</name>
    <dbReference type="NCBI Taxonomy" id="537"/>
    <lineage>
        <taxon>Bacteria</taxon>
        <taxon>Pseudomonadati</taxon>
        <taxon>Pseudomonadota</taxon>
        <taxon>Betaproteobacteria</taxon>
        <taxon>Neisseriales</taxon>
        <taxon>Chitinibacteraceae</taxon>
        <taxon>Iodobacter</taxon>
    </lineage>
</organism>
<dbReference type="Pfam" id="PF11563">
    <property type="entry name" value="Protoglobin"/>
    <property type="match status" value="1"/>
</dbReference>
<dbReference type="AlphaFoldDB" id="A0A377Q8D2"/>
<dbReference type="OrthoDB" id="9803824at2"/>
<dbReference type="Pfam" id="PF00990">
    <property type="entry name" value="GGDEF"/>
    <property type="match status" value="1"/>
</dbReference>
<dbReference type="CDD" id="cd14758">
    <property type="entry name" value="GS_GGDEF_1"/>
    <property type="match status" value="1"/>
</dbReference>
<dbReference type="InterPro" id="IPR050469">
    <property type="entry name" value="Diguanylate_Cyclase"/>
</dbReference>
<dbReference type="GO" id="GO:0052621">
    <property type="term" value="F:diguanylate cyclase activity"/>
    <property type="evidence" value="ECO:0007669"/>
    <property type="project" value="UniProtKB-EC"/>
</dbReference>
<reference evidence="6 8" key="1">
    <citation type="submission" date="2018-06" db="EMBL/GenBank/DDBJ databases">
        <authorList>
            <consortium name="Pathogen Informatics"/>
            <person name="Doyle S."/>
        </authorList>
    </citation>
    <scope>NUCLEOTIDE SEQUENCE [LARGE SCALE GENOMIC DNA]</scope>
    <source>
        <strain evidence="6 8">NCTC11159</strain>
    </source>
</reference>
<dbReference type="Proteomes" id="UP000255108">
    <property type="component" value="Unassembled WGS sequence"/>
</dbReference>
<dbReference type="EC" id="2.7.7.65" evidence="1"/>
<dbReference type="InterPro" id="IPR012292">
    <property type="entry name" value="Globin/Proto"/>
</dbReference>
<dbReference type="CDD" id="cd01949">
    <property type="entry name" value="GGDEF"/>
    <property type="match status" value="1"/>
</dbReference>
<dbReference type="NCBIfam" id="TIGR00254">
    <property type="entry name" value="GGDEF"/>
    <property type="match status" value="1"/>
</dbReference>
<protein>
    <recommendedName>
        <fullName evidence="2">Diguanylate cyclase DosC</fullName>
        <ecNumber evidence="1">2.7.7.65</ecNumber>
    </recommendedName>
    <alternativeName>
        <fullName evidence="3">Direct oxygen-sensing cyclase</fullName>
    </alternativeName>
</protein>
<dbReference type="InterPro" id="IPR009050">
    <property type="entry name" value="Globin-like_sf"/>
</dbReference>
<dbReference type="Proteomes" id="UP000295794">
    <property type="component" value="Unassembled WGS sequence"/>
</dbReference>
<dbReference type="Gene3D" id="1.10.490.10">
    <property type="entry name" value="Globins"/>
    <property type="match status" value="1"/>
</dbReference>
<dbReference type="PANTHER" id="PTHR45138:SF9">
    <property type="entry name" value="DIGUANYLATE CYCLASE DGCM-RELATED"/>
    <property type="match status" value="1"/>
</dbReference>
<keyword evidence="6" id="KW-0548">Nucleotidyltransferase</keyword>
<dbReference type="SMART" id="SM00267">
    <property type="entry name" value="GGDEF"/>
    <property type="match status" value="1"/>
</dbReference>
<dbReference type="InterPro" id="IPR044398">
    <property type="entry name" value="Globin-sensor_dom"/>
</dbReference>
<evidence type="ECO:0000256" key="3">
    <source>
        <dbReference type="ARBA" id="ARBA00029839"/>
    </source>
</evidence>
<evidence type="ECO:0000313" key="7">
    <source>
        <dbReference type="EMBL" id="TCU89620.1"/>
    </source>
</evidence>
<dbReference type="SUPFAM" id="SSF46458">
    <property type="entry name" value="Globin-like"/>
    <property type="match status" value="1"/>
</dbReference>
<reference evidence="7 9" key="2">
    <citation type="submission" date="2019-03" db="EMBL/GenBank/DDBJ databases">
        <title>Genomic Encyclopedia of Type Strains, Phase IV (KMG-IV): sequencing the most valuable type-strain genomes for metagenomic binning, comparative biology and taxonomic classification.</title>
        <authorList>
            <person name="Goeker M."/>
        </authorList>
    </citation>
    <scope>NUCLEOTIDE SEQUENCE [LARGE SCALE GENOMIC DNA]</scope>
    <source>
        <strain evidence="7 9">DSM 3764</strain>
    </source>
</reference>
<dbReference type="Gene3D" id="3.30.70.270">
    <property type="match status" value="1"/>
</dbReference>
<evidence type="ECO:0000313" key="9">
    <source>
        <dbReference type="Proteomes" id="UP000295794"/>
    </source>
</evidence>
<evidence type="ECO:0000313" key="8">
    <source>
        <dbReference type="Proteomes" id="UP000255108"/>
    </source>
</evidence>
<evidence type="ECO:0000256" key="1">
    <source>
        <dbReference type="ARBA" id="ARBA00012528"/>
    </source>
</evidence>
<comment type="catalytic activity">
    <reaction evidence="4">
        <text>2 GTP = 3',3'-c-di-GMP + 2 diphosphate</text>
        <dbReference type="Rhea" id="RHEA:24898"/>
        <dbReference type="ChEBI" id="CHEBI:33019"/>
        <dbReference type="ChEBI" id="CHEBI:37565"/>
        <dbReference type="ChEBI" id="CHEBI:58805"/>
        <dbReference type="EC" id="2.7.7.65"/>
    </reaction>
</comment>
<evidence type="ECO:0000256" key="4">
    <source>
        <dbReference type="ARBA" id="ARBA00034247"/>
    </source>
</evidence>
<keyword evidence="6" id="KW-0808">Transferase</keyword>
<evidence type="ECO:0000259" key="5">
    <source>
        <dbReference type="PROSITE" id="PS50887"/>
    </source>
</evidence>
<dbReference type="GO" id="GO:0019825">
    <property type="term" value="F:oxygen binding"/>
    <property type="evidence" value="ECO:0007669"/>
    <property type="project" value="InterPro"/>
</dbReference>
<feature type="domain" description="GGDEF" evidence="5">
    <location>
        <begin position="232"/>
        <end position="357"/>
    </location>
</feature>
<sequence length="357" mass="41085">MKQTEQTLLEQMRITDFDIANRKELLSLNEDDFKTLQNFRPVIESKIDVLVDKFYQLQTNVAEISLLIGDADTLGRLRTAQRRYVLDLFSGLYDLEYVNNRLRIGLVHKRIGVEPKLYLSAISTLKALLHDVIYTSLTEEAERRATLTALSKLFLFDITLVFETYIRSLVSEIEISREKSESYASILEEKVRDRTCQLEEMSRTDPLTGLLNVRGLTETLTRILRSAQRRAEPVSIVYLDINDFKLINDNKGHQYGDEVLRAVGHAISAIARMEDCCFRYGGDEFCLILPNCFLQQATDTYVHRLNGEINQRLDKITLSAGIVQAGPVSYEEPEMLIRIADDRMYQAKKEFKTQHSL</sequence>
<evidence type="ECO:0000313" key="6">
    <source>
        <dbReference type="EMBL" id="STQ90990.1"/>
    </source>
</evidence>
<name>A0A377Q8D2_9NEIS</name>
<dbReference type="InterPro" id="IPR000160">
    <property type="entry name" value="GGDEF_dom"/>
</dbReference>
<dbReference type="InterPro" id="IPR043128">
    <property type="entry name" value="Rev_trsase/Diguanyl_cyclase"/>
</dbReference>
<dbReference type="EMBL" id="SMBT01000002">
    <property type="protein sequence ID" value="TCU89620.1"/>
    <property type="molecule type" value="Genomic_DNA"/>
</dbReference>